<dbReference type="AlphaFoldDB" id="A0A7J7EM71"/>
<reference evidence="1 2" key="1">
    <citation type="journal article" date="2020" name="Mol. Biol. Evol.">
        <title>Interspecific Gene Flow and the Evolution of Specialization in Black and White Rhinoceros.</title>
        <authorList>
            <person name="Moodley Y."/>
            <person name="Westbury M.V."/>
            <person name="Russo I.M."/>
            <person name="Gopalakrishnan S."/>
            <person name="Rakotoarivelo A."/>
            <person name="Olsen R.A."/>
            <person name="Prost S."/>
            <person name="Tunstall T."/>
            <person name="Ryder O.A."/>
            <person name="Dalen L."/>
            <person name="Bruford M.W."/>
        </authorList>
    </citation>
    <scope>NUCLEOTIDE SEQUENCE [LARGE SCALE GENOMIC DNA]</scope>
    <source>
        <strain evidence="1">SBR-YM</strain>
        <tissue evidence="1">Skin</tissue>
    </source>
</reference>
<comment type="caution">
    <text evidence="1">The sequence shown here is derived from an EMBL/GenBank/DDBJ whole genome shotgun (WGS) entry which is preliminary data.</text>
</comment>
<proteinExistence type="predicted"/>
<dbReference type="Proteomes" id="UP000551758">
    <property type="component" value="Unassembled WGS sequence"/>
</dbReference>
<feature type="non-terminal residue" evidence="1">
    <location>
        <position position="60"/>
    </location>
</feature>
<gene>
    <name evidence="1" type="ORF">HPG69_005321</name>
</gene>
<organism evidence="1 2">
    <name type="scientific">Diceros bicornis minor</name>
    <name type="common">South-central black rhinoceros</name>
    <dbReference type="NCBI Taxonomy" id="77932"/>
    <lineage>
        <taxon>Eukaryota</taxon>
        <taxon>Metazoa</taxon>
        <taxon>Chordata</taxon>
        <taxon>Craniata</taxon>
        <taxon>Vertebrata</taxon>
        <taxon>Euteleostomi</taxon>
        <taxon>Mammalia</taxon>
        <taxon>Eutheria</taxon>
        <taxon>Laurasiatheria</taxon>
        <taxon>Perissodactyla</taxon>
        <taxon>Rhinocerotidae</taxon>
        <taxon>Diceros</taxon>
    </lineage>
</organism>
<name>A0A7J7EM71_DICBM</name>
<dbReference type="EMBL" id="JACDTQ010002688">
    <property type="protein sequence ID" value="KAF5916526.1"/>
    <property type="molecule type" value="Genomic_DNA"/>
</dbReference>
<evidence type="ECO:0000313" key="1">
    <source>
        <dbReference type="EMBL" id="KAF5916526.1"/>
    </source>
</evidence>
<keyword evidence="2" id="KW-1185">Reference proteome</keyword>
<protein>
    <submittedName>
        <fullName evidence="1">Uncharacterized protein</fullName>
    </submittedName>
</protein>
<evidence type="ECO:0000313" key="2">
    <source>
        <dbReference type="Proteomes" id="UP000551758"/>
    </source>
</evidence>
<accession>A0A7J7EM71</accession>
<sequence>SPPNTGRLSGTRKEGCPSTGKFWNCTSPRRRVWNKLEKLKKYDCGLPPQYPGLHKIITTK</sequence>